<dbReference type="RefSeq" id="WP_138127148.1">
    <property type="nucleotide sequence ID" value="NZ_SWLG01000008.1"/>
</dbReference>
<dbReference type="InterPro" id="IPR000182">
    <property type="entry name" value="GNAT_dom"/>
</dbReference>
<keyword evidence="3" id="KW-1185">Reference proteome</keyword>
<gene>
    <name evidence="2" type="ORF">FCL54_13425</name>
</gene>
<dbReference type="InterPro" id="IPR016181">
    <property type="entry name" value="Acyl_CoA_acyltransferase"/>
</dbReference>
<accession>A0A5R9F1P2</accession>
<dbReference type="PANTHER" id="PTHR37817:SF1">
    <property type="entry name" value="N-ACETYLTRANSFERASE EIS"/>
    <property type="match status" value="1"/>
</dbReference>
<dbReference type="PANTHER" id="PTHR37817">
    <property type="entry name" value="N-ACETYLTRANSFERASE EIS"/>
    <property type="match status" value="1"/>
</dbReference>
<dbReference type="InterPro" id="IPR041380">
    <property type="entry name" value="Acetyltransf_17"/>
</dbReference>
<evidence type="ECO:0000313" key="2">
    <source>
        <dbReference type="EMBL" id="TLS36951.1"/>
    </source>
</evidence>
<sequence length="385" mass="45824">MAHIRKLEEQELIKALRLSEYAFQYEVSESEKEERLERLKRHEIWGEFTEEQLMSKIHILSLEVSINEKFYSMGGVAGVATWPEHRRKGSVSRLLKKSLLSMKEKGQMVSFLHPFDIDFYRRFGWEITASMKKYNFEAKNLFIYQDINGTVERIYKDDNLDPVKKIYEYYFKRYNGLLKREDYWWTQAIFTKGFQAGVYYDENKNPKGYVLYKMKDQLLDVQEMVYMDELARRGLWNFISQHDSMANKVKMILPIDDQQPFLLKQPKIEQEIFPYFMGRIVDVNPFLEQYELNKTDEPLTLHIKDSFAEWNNGTFVVSEGKVEYSENADKQQGLQMDIQTLMAALIGYQTADFLYDCRKISGSKEEFQKFKEGIPTRPASFYDFF</sequence>
<evidence type="ECO:0000313" key="3">
    <source>
        <dbReference type="Proteomes" id="UP000308230"/>
    </source>
</evidence>
<evidence type="ECO:0000259" key="1">
    <source>
        <dbReference type="PROSITE" id="PS51186"/>
    </source>
</evidence>
<dbReference type="OrthoDB" id="9768284at2"/>
<dbReference type="PROSITE" id="PS51186">
    <property type="entry name" value="GNAT"/>
    <property type="match status" value="1"/>
</dbReference>
<reference evidence="2 3" key="1">
    <citation type="submission" date="2019-04" db="EMBL/GenBank/DDBJ databases">
        <title>Bacillus caeni sp. nov., a bacterium isolated from mangrove sediment.</title>
        <authorList>
            <person name="Huang H."/>
            <person name="Mo K."/>
            <person name="Hu Y."/>
        </authorList>
    </citation>
    <scope>NUCLEOTIDE SEQUENCE [LARGE SCALE GENOMIC DNA]</scope>
    <source>
        <strain evidence="2 3">HB172195</strain>
    </source>
</reference>
<comment type="caution">
    <text evidence="2">The sequence shown here is derived from an EMBL/GenBank/DDBJ whole genome shotgun (WGS) entry which is preliminary data.</text>
</comment>
<proteinExistence type="predicted"/>
<protein>
    <submittedName>
        <fullName evidence="2">GNAT family N-acetyltransferase</fullName>
    </submittedName>
</protein>
<organism evidence="2 3">
    <name type="scientific">Exobacillus caeni</name>
    <dbReference type="NCBI Taxonomy" id="2574798"/>
    <lineage>
        <taxon>Bacteria</taxon>
        <taxon>Bacillati</taxon>
        <taxon>Bacillota</taxon>
        <taxon>Bacilli</taxon>
        <taxon>Bacillales</taxon>
        <taxon>Guptibacillaceae</taxon>
        <taxon>Exobacillus</taxon>
    </lineage>
</organism>
<keyword evidence="2" id="KW-0808">Transferase</keyword>
<dbReference type="Pfam" id="PF13527">
    <property type="entry name" value="Acetyltransf_9"/>
    <property type="match status" value="1"/>
</dbReference>
<dbReference type="InterPro" id="IPR025559">
    <property type="entry name" value="Eis_dom"/>
</dbReference>
<dbReference type="GO" id="GO:0030649">
    <property type="term" value="P:aminoglycoside antibiotic catabolic process"/>
    <property type="evidence" value="ECO:0007669"/>
    <property type="project" value="TreeGrafter"/>
</dbReference>
<dbReference type="Pfam" id="PF13530">
    <property type="entry name" value="SCP2_2"/>
    <property type="match status" value="1"/>
</dbReference>
<dbReference type="AlphaFoldDB" id="A0A5R9F1P2"/>
<dbReference type="InterPro" id="IPR036527">
    <property type="entry name" value="SCP2_sterol-bd_dom_sf"/>
</dbReference>
<dbReference type="SUPFAM" id="SSF55729">
    <property type="entry name" value="Acyl-CoA N-acyltransferases (Nat)"/>
    <property type="match status" value="1"/>
</dbReference>
<dbReference type="Gene3D" id="3.40.630.30">
    <property type="match status" value="2"/>
</dbReference>
<feature type="domain" description="N-acetyltransferase" evidence="1">
    <location>
        <begin position="2"/>
        <end position="148"/>
    </location>
</feature>
<dbReference type="Pfam" id="PF17668">
    <property type="entry name" value="Acetyltransf_17"/>
    <property type="match status" value="1"/>
</dbReference>
<dbReference type="Gene3D" id="3.30.1050.10">
    <property type="entry name" value="SCP2 sterol-binding domain"/>
    <property type="match status" value="1"/>
</dbReference>
<dbReference type="EMBL" id="SWLG01000008">
    <property type="protein sequence ID" value="TLS36951.1"/>
    <property type="molecule type" value="Genomic_DNA"/>
</dbReference>
<dbReference type="Proteomes" id="UP000308230">
    <property type="component" value="Unassembled WGS sequence"/>
</dbReference>
<name>A0A5R9F1P2_9BACL</name>
<dbReference type="InterPro" id="IPR051554">
    <property type="entry name" value="Acetyltransferase_Eis"/>
</dbReference>
<dbReference type="SUPFAM" id="SSF55718">
    <property type="entry name" value="SCP-like"/>
    <property type="match status" value="1"/>
</dbReference>
<dbReference type="GO" id="GO:0034069">
    <property type="term" value="F:aminoglycoside N-acetyltransferase activity"/>
    <property type="evidence" value="ECO:0007669"/>
    <property type="project" value="TreeGrafter"/>
</dbReference>